<reference evidence="8" key="2">
    <citation type="submission" date="2025-08" db="UniProtKB">
        <authorList>
            <consortium name="Ensembl"/>
        </authorList>
    </citation>
    <scope>IDENTIFICATION</scope>
</reference>
<evidence type="ECO:0000256" key="3">
    <source>
        <dbReference type="ARBA" id="ARBA00023136"/>
    </source>
</evidence>
<evidence type="ECO:0000256" key="1">
    <source>
        <dbReference type="ARBA" id="ARBA00004370"/>
    </source>
</evidence>
<reference evidence="8" key="1">
    <citation type="submission" date="2020-06" db="EMBL/GenBank/DDBJ databases">
        <authorList>
            <consortium name="Wellcome Sanger Institute Data Sharing"/>
        </authorList>
    </citation>
    <scope>NUCLEOTIDE SEQUENCE [LARGE SCALE GENOMIC DNA]</scope>
</reference>
<dbReference type="InterPro" id="IPR050671">
    <property type="entry name" value="CD300_family_receptors"/>
</dbReference>
<dbReference type="GO" id="GO:0005886">
    <property type="term" value="C:plasma membrane"/>
    <property type="evidence" value="ECO:0007669"/>
    <property type="project" value="TreeGrafter"/>
</dbReference>
<dbReference type="InterPro" id="IPR013106">
    <property type="entry name" value="Ig_V-set"/>
</dbReference>
<dbReference type="Ensembl" id="ENSGWIT00000004587.1">
    <property type="protein sequence ID" value="ENSGWIP00000004277.1"/>
    <property type="gene ID" value="ENSGWIG00000002296.1"/>
</dbReference>
<dbReference type="Proteomes" id="UP000694680">
    <property type="component" value="Chromosome 1"/>
</dbReference>
<dbReference type="GO" id="GO:0004888">
    <property type="term" value="F:transmembrane signaling receptor activity"/>
    <property type="evidence" value="ECO:0007669"/>
    <property type="project" value="TreeGrafter"/>
</dbReference>
<keyword evidence="2 5" id="KW-0812">Transmembrane</keyword>
<gene>
    <name evidence="8" type="primary">LOC114468075</name>
</gene>
<evidence type="ECO:0000256" key="6">
    <source>
        <dbReference type="SAM" id="SignalP"/>
    </source>
</evidence>
<dbReference type="PANTHER" id="PTHR11860:SF87">
    <property type="entry name" value="CMRF35-LIKE MOLECULE 8"/>
    <property type="match status" value="1"/>
</dbReference>
<feature type="chain" id="PRO_5034140144" evidence="6">
    <location>
        <begin position="20"/>
        <end position="247"/>
    </location>
</feature>
<keyword evidence="6" id="KW-0732">Signal</keyword>
<dbReference type="GeneID" id="114468075"/>
<evidence type="ECO:0000313" key="8">
    <source>
        <dbReference type="Ensembl" id="ENSGWIP00000004277.1"/>
    </source>
</evidence>
<feature type="compositionally biased region" description="Polar residues" evidence="4">
    <location>
        <begin position="200"/>
        <end position="218"/>
    </location>
</feature>
<sequence>MALTLVLILFLQGLCESEALSVKGKVKDKINITCSHTNAWSNMKYFCKEKCENKDVLIKSNGKNKNSDGRYSIEDKGNVFFVIISKLTIEDSGTYWCAIDRVGVDTYNKVSITVEEDKTGNEESLTTNTKASFSKMMIYIGAGLGMVVLVSVIVLVIFVKHQRRIIHSSSAGKNPETIYTTLFFEKEDSLAIEHHETNCRTKNSAENTDANVSPQPQNQRDDLFYTTVSFVKRPDFQSTIAPHSATE</sequence>
<evidence type="ECO:0000256" key="5">
    <source>
        <dbReference type="SAM" id="Phobius"/>
    </source>
</evidence>
<dbReference type="SMART" id="SM00409">
    <property type="entry name" value="IG"/>
    <property type="match status" value="1"/>
</dbReference>
<organism evidence="8 9">
    <name type="scientific">Gouania willdenowi</name>
    <name type="common">Blunt-snouted clingfish</name>
    <name type="synonym">Lepadogaster willdenowi</name>
    <dbReference type="NCBI Taxonomy" id="441366"/>
    <lineage>
        <taxon>Eukaryota</taxon>
        <taxon>Metazoa</taxon>
        <taxon>Chordata</taxon>
        <taxon>Craniata</taxon>
        <taxon>Vertebrata</taxon>
        <taxon>Euteleostomi</taxon>
        <taxon>Actinopterygii</taxon>
        <taxon>Neopterygii</taxon>
        <taxon>Teleostei</taxon>
        <taxon>Neoteleostei</taxon>
        <taxon>Acanthomorphata</taxon>
        <taxon>Ovalentaria</taxon>
        <taxon>Blenniimorphae</taxon>
        <taxon>Blenniiformes</taxon>
        <taxon>Gobiesocoidei</taxon>
        <taxon>Gobiesocidae</taxon>
        <taxon>Gobiesocinae</taxon>
        <taxon>Gouania</taxon>
    </lineage>
</organism>
<protein>
    <submittedName>
        <fullName evidence="8">CMRF35-like molecule 8</fullName>
    </submittedName>
</protein>
<accession>A0A8C5DEW0</accession>
<dbReference type="Gene3D" id="2.60.40.10">
    <property type="entry name" value="Immunoglobulins"/>
    <property type="match status" value="1"/>
</dbReference>
<comment type="subcellular location">
    <subcellularLocation>
        <location evidence="1">Membrane</location>
    </subcellularLocation>
</comment>
<dbReference type="AlphaFoldDB" id="A0A8C5DEW0"/>
<dbReference type="SUPFAM" id="SSF48726">
    <property type="entry name" value="Immunoglobulin"/>
    <property type="match status" value="1"/>
</dbReference>
<feature type="transmembrane region" description="Helical" evidence="5">
    <location>
        <begin position="136"/>
        <end position="159"/>
    </location>
</feature>
<feature type="region of interest" description="Disordered" evidence="4">
    <location>
        <begin position="198"/>
        <end position="219"/>
    </location>
</feature>
<evidence type="ECO:0000256" key="4">
    <source>
        <dbReference type="SAM" id="MobiDB-lite"/>
    </source>
</evidence>
<evidence type="ECO:0000256" key="2">
    <source>
        <dbReference type="ARBA" id="ARBA00022692"/>
    </source>
</evidence>
<reference evidence="8" key="3">
    <citation type="submission" date="2025-09" db="UniProtKB">
        <authorList>
            <consortium name="Ensembl"/>
        </authorList>
    </citation>
    <scope>IDENTIFICATION</scope>
</reference>
<dbReference type="RefSeq" id="XP_028310557.1">
    <property type="nucleotide sequence ID" value="XM_028454756.1"/>
</dbReference>
<dbReference type="PANTHER" id="PTHR11860">
    <property type="entry name" value="POLYMERIC-IMMUNOGLOBULIN RECEPTOR"/>
    <property type="match status" value="1"/>
</dbReference>
<evidence type="ECO:0000313" key="9">
    <source>
        <dbReference type="Proteomes" id="UP000694680"/>
    </source>
</evidence>
<dbReference type="InterPro" id="IPR036179">
    <property type="entry name" value="Ig-like_dom_sf"/>
</dbReference>
<keyword evidence="5" id="KW-1133">Transmembrane helix</keyword>
<keyword evidence="9" id="KW-1185">Reference proteome</keyword>
<dbReference type="InterPro" id="IPR013783">
    <property type="entry name" value="Ig-like_fold"/>
</dbReference>
<feature type="domain" description="Immunoglobulin" evidence="7">
    <location>
        <begin position="19"/>
        <end position="115"/>
    </location>
</feature>
<proteinExistence type="predicted"/>
<feature type="signal peptide" evidence="6">
    <location>
        <begin position="1"/>
        <end position="19"/>
    </location>
</feature>
<dbReference type="Pfam" id="PF07686">
    <property type="entry name" value="V-set"/>
    <property type="match status" value="1"/>
</dbReference>
<name>A0A8C5DEW0_GOUWI</name>
<keyword evidence="3 5" id="KW-0472">Membrane</keyword>
<dbReference type="InterPro" id="IPR003599">
    <property type="entry name" value="Ig_sub"/>
</dbReference>
<evidence type="ECO:0000259" key="7">
    <source>
        <dbReference type="SMART" id="SM00409"/>
    </source>
</evidence>